<dbReference type="GO" id="GO:1990961">
    <property type="term" value="P:xenobiotic detoxification by transmembrane export across the plasma membrane"/>
    <property type="evidence" value="ECO:0007669"/>
    <property type="project" value="InterPro"/>
</dbReference>
<feature type="region of interest" description="Disordered" evidence="5">
    <location>
        <begin position="393"/>
        <end position="425"/>
    </location>
</feature>
<keyword evidence="6" id="KW-1133">Transmembrane helix</keyword>
<dbReference type="NCBIfam" id="TIGR01730">
    <property type="entry name" value="RND_mfp"/>
    <property type="match status" value="1"/>
</dbReference>
<dbReference type="GO" id="GO:1990195">
    <property type="term" value="C:macrolide transmembrane transporter complex"/>
    <property type="evidence" value="ECO:0007669"/>
    <property type="project" value="InterPro"/>
</dbReference>
<dbReference type="AlphaFoldDB" id="A0A317E0W8"/>
<keyword evidence="3 4" id="KW-0175">Coiled coil</keyword>
<proteinExistence type="inferred from homology"/>
<feature type="compositionally biased region" description="Gly residues" evidence="5">
    <location>
        <begin position="404"/>
        <end position="416"/>
    </location>
</feature>
<keyword evidence="6" id="KW-0472">Membrane</keyword>
<evidence type="ECO:0000256" key="3">
    <source>
        <dbReference type="ARBA" id="ARBA00023054"/>
    </source>
</evidence>
<dbReference type="Gene3D" id="2.40.30.170">
    <property type="match status" value="1"/>
</dbReference>
<dbReference type="OrthoDB" id="9791520at2"/>
<dbReference type="InterPro" id="IPR058626">
    <property type="entry name" value="MdtA-like_b-barrel"/>
</dbReference>
<sequence>MTDRPTTPRSPARRRWPYVLAALVLAGGAGWWFLGRESAPAVTYLTAEAGRGDIEDTVSALGNLQPRDYVDVGTQVSGQLRQIHVEIGDHVTQGQLLAEIDPTVYQSRVAADEAQLLALKAQLADREAQAVLATQQRDRQRRLWAQKATTEEALQSAEAGLKSANAQIDQIKAQILQTESTLKGDQANLGYTKIYAPMTGTVTSITARRGQTLNANQSAPIILQIADLSVMTVETQVSEADVSRLKVGMKAYFTTLGGGAKRWTGTLKQVLPTPEVVNNVVLYNALFDADNADGQLMTQMSAQVFFVIAEARDVITVPVAALKPPGQRQRLGQQGEARPPEDAPGKPGKPYRVQVMGEDGVPVDRRVRVGVANRLSGEVLDGLQPGEAVVIGERSAAAQRSPANGGGANPLGGLGAGTRPPGGFR</sequence>
<dbReference type="Gene3D" id="2.40.50.100">
    <property type="match status" value="1"/>
</dbReference>
<evidence type="ECO:0000256" key="1">
    <source>
        <dbReference type="ARBA" id="ARBA00004236"/>
    </source>
</evidence>
<feature type="compositionally biased region" description="Low complexity" evidence="5">
    <location>
        <begin position="326"/>
        <end position="335"/>
    </location>
</feature>
<dbReference type="GO" id="GO:0030313">
    <property type="term" value="C:cell envelope"/>
    <property type="evidence" value="ECO:0007669"/>
    <property type="project" value="UniProtKB-SubCell"/>
</dbReference>
<keyword evidence="6" id="KW-0812">Transmembrane</keyword>
<evidence type="ECO:0000256" key="2">
    <source>
        <dbReference type="ARBA" id="ARBA00009477"/>
    </source>
</evidence>
<comment type="subcellular location">
    <subcellularLocation>
        <location evidence="1">Cell membrane</location>
    </subcellularLocation>
</comment>
<feature type="transmembrane region" description="Helical" evidence="6">
    <location>
        <begin position="16"/>
        <end position="34"/>
    </location>
</feature>
<evidence type="ECO:0000256" key="6">
    <source>
        <dbReference type="SAM" id="Phobius"/>
    </source>
</evidence>
<evidence type="ECO:0000313" key="9">
    <source>
        <dbReference type="EMBL" id="PWR20291.1"/>
    </source>
</evidence>
<dbReference type="InterPro" id="IPR030190">
    <property type="entry name" value="MacA_alpha-hairpin_sf"/>
</dbReference>
<dbReference type="RefSeq" id="WP_109906965.1">
    <property type="nucleotide sequence ID" value="NZ_QGLE01000009.1"/>
</dbReference>
<evidence type="ECO:0000256" key="4">
    <source>
        <dbReference type="SAM" id="Coils"/>
    </source>
</evidence>
<feature type="coiled-coil region" evidence="4">
    <location>
        <begin position="147"/>
        <end position="181"/>
    </location>
</feature>
<dbReference type="Pfam" id="PF25944">
    <property type="entry name" value="Beta-barrel_RND"/>
    <property type="match status" value="1"/>
</dbReference>
<name>A0A317E0W8_9PROT</name>
<dbReference type="GO" id="GO:1990281">
    <property type="term" value="C:efflux pump complex"/>
    <property type="evidence" value="ECO:0007669"/>
    <property type="project" value="TreeGrafter"/>
</dbReference>
<dbReference type="SUPFAM" id="SSF111369">
    <property type="entry name" value="HlyD-like secretion proteins"/>
    <property type="match status" value="1"/>
</dbReference>
<keyword evidence="10" id="KW-1185">Reference proteome</keyword>
<feature type="domain" description="Multidrug resistance protein MdtA-like barrel-sandwich hybrid" evidence="7">
    <location>
        <begin position="70"/>
        <end position="223"/>
    </location>
</feature>
<dbReference type="Gene3D" id="6.20.50.140">
    <property type="match status" value="1"/>
</dbReference>
<dbReference type="Gene3D" id="6.10.140.1990">
    <property type="match status" value="1"/>
</dbReference>
<feature type="region of interest" description="Disordered" evidence="5">
    <location>
        <begin position="325"/>
        <end position="353"/>
    </location>
</feature>
<reference evidence="9 10" key="1">
    <citation type="submission" date="2018-05" db="EMBL/GenBank/DDBJ databases">
        <title>Zavarzinia sp. HR-AS.</title>
        <authorList>
            <person name="Lee Y."/>
            <person name="Jeon C.O."/>
        </authorList>
    </citation>
    <scope>NUCLEOTIDE SEQUENCE [LARGE SCALE GENOMIC DNA]</scope>
    <source>
        <strain evidence="9 10">HR-AS</strain>
    </source>
</reference>
<dbReference type="EMBL" id="QGLE01000009">
    <property type="protein sequence ID" value="PWR20291.1"/>
    <property type="molecule type" value="Genomic_DNA"/>
</dbReference>
<accession>A0A317E0W8</accession>
<dbReference type="InterPro" id="IPR058625">
    <property type="entry name" value="MdtA-like_BSH"/>
</dbReference>
<evidence type="ECO:0000313" key="10">
    <source>
        <dbReference type="Proteomes" id="UP000245461"/>
    </source>
</evidence>
<comment type="similarity">
    <text evidence="2">Belongs to the membrane fusion protein (MFP) (TC 8.A.1) family.</text>
</comment>
<evidence type="ECO:0000259" key="8">
    <source>
        <dbReference type="Pfam" id="PF25944"/>
    </source>
</evidence>
<dbReference type="Pfam" id="PF25917">
    <property type="entry name" value="BSH_RND"/>
    <property type="match status" value="1"/>
</dbReference>
<dbReference type="Proteomes" id="UP000245461">
    <property type="component" value="Unassembled WGS sequence"/>
</dbReference>
<dbReference type="PROSITE" id="PS51318">
    <property type="entry name" value="TAT"/>
    <property type="match status" value="1"/>
</dbReference>
<dbReference type="GO" id="GO:0019898">
    <property type="term" value="C:extrinsic component of membrane"/>
    <property type="evidence" value="ECO:0007669"/>
    <property type="project" value="InterPro"/>
</dbReference>
<protein>
    <submittedName>
        <fullName evidence="9">Efflux transporter periplasmic adaptor subunit</fullName>
    </submittedName>
</protein>
<dbReference type="PANTHER" id="PTHR30469">
    <property type="entry name" value="MULTIDRUG RESISTANCE PROTEIN MDTA"/>
    <property type="match status" value="1"/>
</dbReference>
<organism evidence="9 10">
    <name type="scientific">Zavarzinia aquatilis</name>
    <dbReference type="NCBI Taxonomy" id="2211142"/>
    <lineage>
        <taxon>Bacteria</taxon>
        <taxon>Pseudomonadati</taxon>
        <taxon>Pseudomonadota</taxon>
        <taxon>Alphaproteobacteria</taxon>
        <taxon>Rhodospirillales</taxon>
        <taxon>Zavarziniaceae</taxon>
        <taxon>Zavarzinia</taxon>
    </lineage>
</organism>
<dbReference type="InterPro" id="IPR006311">
    <property type="entry name" value="TAT_signal"/>
</dbReference>
<dbReference type="InterPro" id="IPR006143">
    <property type="entry name" value="RND_pump_MFP"/>
</dbReference>
<evidence type="ECO:0000259" key="7">
    <source>
        <dbReference type="Pfam" id="PF25917"/>
    </source>
</evidence>
<dbReference type="PANTHER" id="PTHR30469:SF33">
    <property type="entry name" value="SLR1207 PROTEIN"/>
    <property type="match status" value="1"/>
</dbReference>
<feature type="domain" description="Multidrug resistance protein MdtA-like beta-barrel" evidence="8">
    <location>
        <begin position="231"/>
        <end position="304"/>
    </location>
</feature>
<evidence type="ECO:0000256" key="5">
    <source>
        <dbReference type="SAM" id="MobiDB-lite"/>
    </source>
</evidence>
<comment type="caution">
    <text evidence="9">The sequence shown here is derived from an EMBL/GenBank/DDBJ whole genome shotgun (WGS) entry which is preliminary data.</text>
</comment>
<dbReference type="GO" id="GO:0015562">
    <property type="term" value="F:efflux transmembrane transporter activity"/>
    <property type="evidence" value="ECO:0007669"/>
    <property type="project" value="TreeGrafter"/>
</dbReference>
<gene>
    <name evidence="9" type="ORF">DKG74_14875</name>
</gene>